<dbReference type="PANTHER" id="PTHR47055:SF3">
    <property type="entry name" value="PHORBOL-ESTER_DAG-TYPE DOMAIN-CONTAINING PROTEIN"/>
    <property type="match status" value="1"/>
</dbReference>
<feature type="region of interest" description="Disordered" evidence="1">
    <location>
        <begin position="80"/>
        <end position="104"/>
    </location>
</feature>
<reference evidence="3" key="1">
    <citation type="journal article" date="2014" name="PLoS Negl. Trop. Dis.">
        <title>An updated insight into the Sialotranscriptome of Triatoma infestans: developmental stage and geographic variations.</title>
        <authorList>
            <person name="Schwarz A."/>
            <person name="Medrano-Mercado N."/>
            <person name="Schaub G.A."/>
            <person name="Struchiner C.J."/>
            <person name="Bargues M.D."/>
            <person name="Levy M.Z."/>
            <person name="Ribeiro J.M."/>
        </authorList>
    </citation>
    <scope>NUCLEOTIDE SEQUENCE</scope>
    <source>
        <strain evidence="3">Chile</strain>
        <tissue evidence="3">Salivary glands</tissue>
    </source>
</reference>
<dbReference type="PANTHER" id="PTHR47055">
    <property type="entry name" value="DDE_TNP_1_7 DOMAIN-CONTAINING PROTEIN"/>
    <property type="match status" value="1"/>
</dbReference>
<dbReference type="EMBL" id="GBBI01004579">
    <property type="protein sequence ID" value="JAC14133.1"/>
    <property type="molecule type" value="mRNA"/>
</dbReference>
<evidence type="ECO:0000259" key="2">
    <source>
        <dbReference type="Pfam" id="PF13843"/>
    </source>
</evidence>
<dbReference type="AlphaFoldDB" id="A0A023EYC8"/>
<sequence>QFKTVEAAVEYLKFLIENDSGSDEDSNSVEGEISHVDLCQLLPHEDGRLTDEEKIDDNQLNEVVPSDVCGMIDLHVNLPGTSSSYPGEGQKSKRRKLKQKERPKWRKDCSYKNTMVQERVVPLEEKCPELAQLKPFEIFQKIICFEYLEHLSKMTKTYSMQKGSGIDVDWQDIGQFFGVLLLSGYHHIPEENMYWSSAEDIEIPIVKKIMTRNKFRQLKQNFHLMDNTDLQPGDKLGKINPIYLELNTKFQQFGMFHQTLSIDESMVPYYGHHSCKMFIKGKPIRFGYKLWMLCSSTGYPYNIEIYQGKETTPEETTPREPLGSRVVFRLLSIVANPLQIELFFDNFFSSYHLMNELSKRKFRATGTIRENRTNNCDLLGVKEMKKLKRGEYDFRSDGEVYMCRWKDNSVVTIASNHLTHEPVKKAKRYCASTKKHIEILQPHLIRQYNYGMGGVDVLDKMLSSYRPQLRSKKWWWNLFSNALNLAVVGSYLIYIEATKSKMSHLQFRREITLELLNLKPKLLIKPGPRSHPIPAAKKSDRHYLTDHEQGRCVQCKRNCRLLCVQCDKRMHLKCFAVYHKIE</sequence>
<name>A0A023EYC8_TRIIF</name>
<feature type="non-terminal residue" evidence="3">
    <location>
        <position position="1"/>
    </location>
</feature>
<organism evidence="3">
    <name type="scientific">Triatoma infestans</name>
    <name type="common">Assassin bug</name>
    <dbReference type="NCBI Taxonomy" id="30076"/>
    <lineage>
        <taxon>Eukaryota</taxon>
        <taxon>Metazoa</taxon>
        <taxon>Ecdysozoa</taxon>
        <taxon>Arthropoda</taxon>
        <taxon>Hexapoda</taxon>
        <taxon>Insecta</taxon>
        <taxon>Pterygota</taxon>
        <taxon>Neoptera</taxon>
        <taxon>Paraneoptera</taxon>
        <taxon>Hemiptera</taxon>
        <taxon>Heteroptera</taxon>
        <taxon>Panheteroptera</taxon>
        <taxon>Cimicomorpha</taxon>
        <taxon>Reduviidae</taxon>
        <taxon>Triatominae</taxon>
        <taxon>Triatoma</taxon>
    </lineage>
</organism>
<accession>A0A023EYC8</accession>
<dbReference type="GO" id="GO:0043565">
    <property type="term" value="F:sequence-specific DNA binding"/>
    <property type="evidence" value="ECO:0007669"/>
    <property type="project" value="TreeGrafter"/>
</dbReference>
<dbReference type="InterPro" id="IPR029526">
    <property type="entry name" value="PGBD"/>
</dbReference>
<protein>
    <submittedName>
        <fullName evidence="3">Putative piggybac transposable element-derived</fullName>
    </submittedName>
</protein>
<dbReference type="Pfam" id="PF13843">
    <property type="entry name" value="DDE_Tnp_1_7"/>
    <property type="match status" value="1"/>
</dbReference>
<feature type="domain" description="PiggyBac transposable element-derived protein" evidence="2">
    <location>
        <begin position="135"/>
        <end position="491"/>
    </location>
</feature>
<dbReference type="InterPro" id="IPR052638">
    <property type="entry name" value="PiggyBac_TE-derived"/>
</dbReference>
<evidence type="ECO:0000256" key="1">
    <source>
        <dbReference type="SAM" id="MobiDB-lite"/>
    </source>
</evidence>
<evidence type="ECO:0000313" key="3">
    <source>
        <dbReference type="EMBL" id="JAC14133.1"/>
    </source>
</evidence>
<proteinExistence type="evidence at transcript level"/>